<dbReference type="Proteomes" id="UP001235840">
    <property type="component" value="Unassembled WGS sequence"/>
</dbReference>
<evidence type="ECO:0008006" key="3">
    <source>
        <dbReference type="Google" id="ProtNLM"/>
    </source>
</evidence>
<evidence type="ECO:0000313" key="2">
    <source>
        <dbReference type="Proteomes" id="UP001235840"/>
    </source>
</evidence>
<sequence>MMVQSFKIVDFNEVKDMIPEDSWMKKQIKQYGHEIAKESILYHRGDLRLEKLNFDDFLYTKQGRNFLLIVVEGHVTIDGYIYNTLVHYDDWFGAVGLIVLGDLHAGNIVIGGQEILVTGNLTVRDLFYGDYSGSLHVNGRATASVFFANWGYSVTLLGEQSFDLHVKDIDELVGEKAIADMDELLGFHSENFYFVRSKVEERLESGKPILNRHWKDNLRDRNKSIPFAFLNAELCIENIDRLMKPNLLPRDPYSGEHYKYEIWQRDLFIRVVATIQGVGLKVKYKAIYIEKVGEYAVMIEAFPKKWMPRSWGPLRISSKLMNRGNTNWYSFDSTTPEHFNSLLQTGWKSLLNAVSQYEYASRMIHRHEIEELLCLPVVQPYDDYLDTERNGFWIGSLYCSFRQKGVDENGHPYNEILKLARQYTDDHGEQKMECYIYYMNPQLDGSDTVEIKYIPDQYREEHVIVSYTDQDRLILAWRLFEAAKMKLRLCNEGLLNGKTPYAAEDFAIKYWEEQGYIEKG</sequence>
<comment type="caution">
    <text evidence="1">The sequence shown here is derived from an EMBL/GenBank/DDBJ whole genome shotgun (WGS) entry which is preliminary data.</text>
</comment>
<gene>
    <name evidence="1" type="ORF">J2S11_001259</name>
</gene>
<evidence type="ECO:0000313" key="1">
    <source>
        <dbReference type="EMBL" id="MDQ0165359.1"/>
    </source>
</evidence>
<name>A0ABT9VWL4_9BACI</name>
<keyword evidence="2" id="KW-1185">Reference proteome</keyword>
<proteinExistence type="predicted"/>
<reference evidence="1 2" key="1">
    <citation type="submission" date="2023-07" db="EMBL/GenBank/DDBJ databases">
        <title>Genomic Encyclopedia of Type Strains, Phase IV (KMG-IV): sequencing the most valuable type-strain genomes for metagenomic binning, comparative biology and taxonomic classification.</title>
        <authorList>
            <person name="Goeker M."/>
        </authorList>
    </citation>
    <scope>NUCLEOTIDE SEQUENCE [LARGE SCALE GENOMIC DNA]</scope>
    <source>
        <strain evidence="1 2">DSM 12751</strain>
    </source>
</reference>
<dbReference type="RefSeq" id="WP_307392373.1">
    <property type="nucleotide sequence ID" value="NZ_BAAADK010000045.1"/>
</dbReference>
<accession>A0ABT9VWL4</accession>
<dbReference type="EMBL" id="JAUSTY010000004">
    <property type="protein sequence ID" value="MDQ0165359.1"/>
    <property type="molecule type" value="Genomic_DNA"/>
</dbReference>
<organism evidence="1 2">
    <name type="scientific">Caldalkalibacillus horti</name>
    <dbReference type="NCBI Taxonomy" id="77523"/>
    <lineage>
        <taxon>Bacteria</taxon>
        <taxon>Bacillati</taxon>
        <taxon>Bacillota</taxon>
        <taxon>Bacilli</taxon>
        <taxon>Bacillales</taxon>
        <taxon>Bacillaceae</taxon>
        <taxon>Caldalkalibacillus</taxon>
    </lineage>
</organism>
<protein>
    <recommendedName>
        <fullName evidence="3">Polymer-forming cytoskeletal protein</fullName>
    </recommendedName>
</protein>